<dbReference type="PANTHER" id="PTHR31472">
    <property type="entry name" value="OS05G0244600 PROTEIN"/>
    <property type="match status" value="1"/>
</dbReference>
<evidence type="ECO:0000256" key="1">
    <source>
        <dbReference type="SAM" id="MobiDB-lite"/>
    </source>
</evidence>
<reference evidence="3 4" key="1">
    <citation type="submission" date="2024-02" db="EMBL/GenBank/DDBJ databases">
        <title>High-quality chromosome-scale genome assembly of Pensacola bahiagrass (Paspalum notatum Flugge var. saurae).</title>
        <authorList>
            <person name="Vega J.M."/>
            <person name="Podio M."/>
            <person name="Orjuela J."/>
            <person name="Siena L.A."/>
            <person name="Pessino S.C."/>
            <person name="Combes M.C."/>
            <person name="Mariac C."/>
            <person name="Albertini E."/>
            <person name="Pupilli F."/>
            <person name="Ortiz J.P.A."/>
            <person name="Leblanc O."/>
        </authorList>
    </citation>
    <scope>NUCLEOTIDE SEQUENCE [LARGE SCALE GENOMIC DNA]</scope>
    <source>
        <strain evidence="3">R1</strain>
        <tissue evidence="3">Leaf</tissue>
    </source>
</reference>
<proteinExistence type="predicted"/>
<organism evidence="3 4">
    <name type="scientific">Paspalum notatum var. saurae</name>
    <dbReference type="NCBI Taxonomy" id="547442"/>
    <lineage>
        <taxon>Eukaryota</taxon>
        <taxon>Viridiplantae</taxon>
        <taxon>Streptophyta</taxon>
        <taxon>Embryophyta</taxon>
        <taxon>Tracheophyta</taxon>
        <taxon>Spermatophyta</taxon>
        <taxon>Magnoliopsida</taxon>
        <taxon>Liliopsida</taxon>
        <taxon>Poales</taxon>
        <taxon>Poaceae</taxon>
        <taxon>PACMAD clade</taxon>
        <taxon>Panicoideae</taxon>
        <taxon>Andropogonodae</taxon>
        <taxon>Paspaleae</taxon>
        <taxon>Paspalinae</taxon>
        <taxon>Paspalum</taxon>
    </lineage>
</organism>
<evidence type="ECO:0000259" key="2">
    <source>
        <dbReference type="Pfam" id="PF21473"/>
    </source>
</evidence>
<feature type="domain" description="Single-stranded DNA binding protein Ssb-like OB fold" evidence="2">
    <location>
        <begin position="65"/>
        <end position="153"/>
    </location>
</feature>
<feature type="region of interest" description="Disordered" evidence="1">
    <location>
        <begin position="1"/>
        <end position="47"/>
    </location>
</feature>
<dbReference type="Pfam" id="PF21473">
    <property type="entry name" value="OB_Ssb-like"/>
    <property type="match status" value="1"/>
</dbReference>
<dbReference type="EMBL" id="CP144750">
    <property type="protein sequence ID" value="WVZ82975.1"/>
    <property type="molecule type" value="Genomic_DNA"/>
</dbReference>
<evidence type="ECO:0000313" key="4">
    <source>
        <dbReference type="Proteomes" id="UP001341281"/>
    </source>
</evidence>
<dbReference type="Gene3D" id="2.40.50.140">
    <property type="entry name" value="Nucleic acid-binding proteins"/>
    <property type="match status" value="1"/>
</dbReference>
<protein>
    <recommendedName>
        <fullName evidence="2">Single-stranded DNA binding protein Ssb-like OB fold domain-containing protein</fullName>
    </recommendedName>
</protein>
<dbReference type="PANTHER" id="PTHR31472:SF30">
    <property type="entry name" value="OS06G0103400 PROTEIN"/>
    <property type="match status" value="1"/>
</dbReference>
<feature type="compositionally biased region" description="Low complexity" evidence="1">
    <location>
        <begin position="38"/>
        <end position="47"/>
    </location>
</feature>
<keyword evidence="4" id="KW-1185">Reference proteome</keyword>
<gene>
    <name evidence="3" type="ORF">U9M48_030173</name>
</gene>
<feature type="compositionally biased region" description="Low complexity" evidence="1">
    <location>
        <begin position="19"/>
        <end position="28"/>
    </location>
</feature>
<accession>A0AAQ3X3G7</accession>
<dbReference type="Proteomes" id="UP001341281">
    <property type="component" value="Chromosome 06"/>
</dbReference>
<evidence type="ECO:0000313" key="3">
    <source>
        <dbReference type="EMBL" id="WVZ82975.1"/>
    </source>
</evidence>
<sequence length="179" mass="19324">MSTAAPRRSYRRGPPPPGTGYVRRAPTAPAAPVPANPRAPSHSAAAAAAAAAPKRKPVFTTVNQLRPQTHGHTLTARVLSARTVLDKQSPHLGRTRVAECLVGDNTGTILVTARNGQIDLLKPDTTVIFRNAKIDMFKGTMRLAVDKWGLIEVTEPADFEVNQDNNVSLVEYELVDVEE</sequence>
<dbReference type="SUPFAM" id="SSF50249">
    <property type="entry name" value="Nucleic acid-binding proteins"/>
    <property type="match status" value="1"/>
</dbReference>
<dbReference type="AlphaFoldDB" id="A0AAQ3X3G7"/>
<dbReference type="InterPro" id="IPR048970">
    <property type="entry name" value="OB_Ssb-like"/>
</dbReference>
<dbReference type="InterPro" id="IPR012340">
    <property type="entry name" value="NA-bd_OB-fold"/>
</dbReference>
<name>A0AAQ3X3G7_PASNO</name>
<dbReference type="CDD" id="cd04491">
    <property type="entry name" value="SoSSB_OBF"/>
    <property type="match status" value="1"/>
</dbReference>